<dbReference type="EMBL" id="JAGKHQ010000008">
    <property type="protein sequence ID" value="KAG7509832.1"/>
    <property type="molecule type" value="Genomic_DNA"/>
</dbReference>
<dbReference type="SMART" id="SM00460">
    <property type="entry name" value="TGc"/>
    <property type="match status" value="1"/>
</dbReference>
<dbReference type="GO" id="GO:0005737">
    <property type="term" value="C:cytoplasm"/>
    <property type="evidence" value="ECO:0007669"/>
    <property type="project" value="TreeGrafter"/>
</dbReference>
<dbReference type="PANTHER" id="PTHR46333:SF4">
    <property type="entry name" value="TRANSGLUTAMINASE-LIKE DOMAIN-CONTAINING PROTEIN"/>
    <property type="match status" value="1"/>
</dbReference>
<dbReference type="InterPro" id="IPR052557">
    <property type="entry name" value="CAP/Cytokinesis_protein"/>
</dbReference>
<dbReference type="Pfam" id="PF23265">
    <property type="entry name" value="Ig-like_KY"/>
    <property type="match status" value="3"/>
</dbReference>
<protein>
    <recommendedName>
        <fullName evidence="2">Transglutaminase-like domain-containing protein</fullName>
    </recommendedName>
</protein>
<dbReference type="PANTHER" id="PTHR46333">
    <property type="entry name" value="CYTOKINESIS PROTEIN 3"/>
    <property type="match status" value="1"/>
</dbReference>
<feature type="compositionally biased region" description="Basic and acidic residues" evidence="1">
    <location>
        <begin position="393"/>
        <end position="406"/>
    </location>
</feature>
<name>A0AAV6RZF1_SOLSE</name>
<dbReference type="InterPro" id="IPR002931">
    <property type="entry name" value="Transglutaminase-like"/>
</dbReference>
<feature type="compositionally biased region" description="Basic and acidic residues" evidence="1">
    <location>
        <begin position="557"/>
        <end position="582"/>
    </location>
</feature>
<dbReference type="Proteomes" id="UP000693946">
    <property type="component" value="Linkage Group LG16"/>
</dbReference>
<feature type="compositionally biased region" description="Basic and acidic residues" evidence="1">
    <location>
        <begin position="701"/>
        <end position="737"/>
    </location>
</feature>
<feature type="compositionally biased region" description="Basic and acidic residues" evidence="1">
    <location>
        <begin position="413"/>
        <end position="428"/>
    </location>
</feature>
<feature type="domain" description="Transglutaminase-like" evidence="2">
    <location>
        <begin position="1405"/>
        <end position="1474"/>
    </location>
</feature>
<feature type="region of interest" description="Disordered" evidence="1">
    <location>
        <begin position="467"/>
        <end position="495"/>
    </location>
</feature>
<dbReference type="Pfam" id="PF01841">
    <property type="entry name" value="Transglut_core"/>
    <property type="match status" value="1"/>
</dbReference>
<comment type="caution">
    <text evidence="3">The sequence shown here is derived from an EMBL/GenBank/DDBJ whole genome shotgun (WGS) entry which is preliminary data.</text>
</comment>
<feature type="region of interest" description="Disordered" evidence="1">
    <location>
        <begin position="516"/>
        <end position="745"/>
    </location>
</feature>
<feature type="compositionally biased region" description="Polar residues" evidence="1">
    <location>
        <begin position="688"/>
        <end position="700"/>
    </location>
</feature>
<evidence type="ECO:0000313" key="4">
    <source>
        <dbReference type="Proteomes" id="UP000693946"/>
    </source>
</evidence>
<feature type="compositionally biased region" description="Basic and acidic residues" evidence="1">
    <location>
        <begin position="672"/>
        <end position="687"/>
    </location>
</feature>
<organism evidence="3 4">
    <name type="scientific">Solea senegalensis</name>
    <name type="common">Senegalese sole</name>
    <dbReference type="NCBI Taxonomy" id="28829"/>
    <lineage>
        <taxon>Eukaryota</taxon>
        <taxon>Metazoa</taxon>
        <taxon>Chordata</taxon>
        <taxon>Craniata</taxon>
        <taxon>Vertebrata</taxon>
        <taxon>Euteleostomi</taxon>
        <taxon>Actinopterygii</taxon>
        <taxon>Neopterygii</taxon>
        <taxon>Teleostei</taxon>
        <taxon>Neoteleostei</taxon>
        <taxon>Acanthomorphata</taxon>
        <taxon>Carangaria</taxon>
        <taxon>Pleuronectiformes</taxon>
        <taxon>Pleuronectoidei</taxon>
        <taxon>Soleidae</taxon>
        <taxon>Solea</taxon>
    </lineage>
</organism>
<keyword evidence="4" id="KW-1185">Reference proteome</keyword>
<feature type="region of interest" description="Disordered" evidence="1">
    <location>
        <begin position="267"/>
        <end position="294"/>
    </location>
</feature>
<evidence type="ECO:0000313" key="3">
    <source>
        <dbReference type="EMBL" id="KAG7509832.1"/>
    </source>
</evidence>
<feature type="compositionally biased region" description="Basic and acidic residues" evidence="1">
    <location>
        <begin position="516"/>
        <end position="535"/>
    </location>
</feature>
<feature type="compositionally biased region" description="Basic and acidic residues" evidence="1">
    <location>
        <begin position="590"/>
        <end position="661"/>
    </location>
</feature>
<proteinExistence type="predicted"/>
<feature type="region of interest" description="Disordered" evidence="1">
    <location>
        <begin position="324"/>
        <end position="363"/>
    </location>
</feature>
<dbReference type="InterPro" id="IPR056564">
    <property type="entry name" value="Ig-like_KY"/>
</dbReference>
<reference evidence="3 4" key="1">
    <citation type="journal article" date="2021" name="Sci. Rep.">
        <title>Chromosome anchoring in Senegalese sole (Solea senegalensis) reveals sex-associated markers and genome rearrangements in flatfish.</title>
        <authorList>
            <person name="Guerrero-Cozar I."/>
            <person name="Gomez-Garrido J."/>
            <person name="Berbel C."/>
            <person name="Martinez-Blanch J.F."/>
            <person name="Alioto T."/>
            <person name="Claros M.G."/>
            <person name="Gagnaire P.A."/>
            <person name="Manchado M."/>
        </authorList>
    </citation>
    <scope>NUCLEOTIDE SEQUENCE [LARGE SCALE GENOMIC DNA]</scope>
    <source>
        <strain evidence="3">Sse05_10M</strain>
    </source>
</reference>
<gene>
    <name evidence="3" type="ORF">JOB18_006324</name>
</gene>
<accession>A0AAV6RZF1</accession>
<feature type="region of interest" description="Disordered" evidence="1">
    <location>
        <begin position="393"/>
        <end position="428"/>
    </location>
</feature>
<evidence type="ECO:0000256" key="1">
    <source>
        <dbReference type="SAM" id="MobiDB-lite"/>
    </source>
</evidence>
<evidence type="ECO:0000259" key="2">
    <source>
        <dbReference type="SMART" id="SM00460"/>
    </source>
</evidence>
<sequence>MTIVMSADQSEFQMESSLIGEALQPILKKHFENFSASQWYMLTAHNYDSSVSASLADLLTDIVQMLATVVLRKLNPEGWHTKGLDTALEDLNKLQGDFLTNEFANALQIPVERCKRAEELTALVRSEVSEKVQSFAGNAIDCSALPAKPAVFVKGSLSSAQTLQKMVQCAGQCLSELNLQSLCYWHKDKTLNLEKHVSSQSIRSNMSATEAAEAVTDILTKWSNIMFNIASEETISDELDVGSVGPFSMCEAVNLAEIISVKTVISSDESDIRSDKPDVGSDERIGDREPNSSDEIISVKSDVGLDKTISDEVDISVRSDKTISDETDVRSEQTISDEADARSHKAISAEPAVTSDETISDEADVRSGKTTAYEPDMKRTDRTNLFWAEADVRSDKTVSDEADRPYKPVLDGADVRSDKTISDEADRSYKPILDEADVRSDKTISEDPDISSEWTILDVADIRSDKTIWDEPDVGSDKTLSDEPDVRSDKTISDEPDIRLDKMILDRKYVKSDKTILDKPDRSDKTISDEPDRSDQTISDEPDIRSDYVIFDEPDVGSDRTISDETDVRSDKRFLDEPDVRSDNTISDEPDVRSDKTISDEPDVRSDKTTEDELDVSSDKTNVRLDKTISDETDARSDKTISDEMDFRSQKTVSKEPDVKSNKTISDETDVTSDKTISDETDIRSDETVSNGTDMASNKTVLERPDARSDKTISDEPDVRSDKTISDETDVGSDKNQKRIRTNPDTNGDYLVSIKMFLAAQDAAADIISEIWNNLPPEENSSTFSPGSRETSSCFYAATTFEKVRAFFDAVAKPFGNITCDSEVLDNNIFPAFVQKLFDKMVTNLKTSLKDDNSPFLLPQLQLKESPNIGRTHGKREKPKKTSTVLEAPIVFDAIEKLQSIKSNDEVMKFSKHLVEKVYDHLMPADDHSLMSCDVMYVMTEDAVGKFMQQVQLWMENKSSEKTHRYEAVAGAMAEIDELISKIVTSSTESSSTATNDKIGCEDDMRCPEEVVNRVITSFCEKLITSLLRPSEPTTDVQYIIKRLSYMVQEGMHFSNLAIKKLEKKSKNVTVAVIKSLHTEFGSQSNLLEAVTSHDTHFDDAVIENLHTQLCYLQNIQRSGISQWFFTLKKANTQQTSSKHPAGISKSSQGRHASSIMSAEVAIQKFSFPFSCAVRLAQHDDVTQKGCVQVKALELHDLQENPMISEASKPDPVIGAVAHKKNQGPECPVPPPPGGVVAAAQDTSQGAAVLSRRSVFEKLVVESEDQRPAAKRQLSCESAAKTISVVKKSAVRKEAEEQKYLKVKAHMGQRVTSCAVAARKRKRRKDLFSSTEVFLRVDTHAIRAGVELKEKCVYDVKTIVQSITQGARNELERLRAIWVWLCHNIEYDVNGYLGRSEKLSSPEEVIAAGRGVCCGYSSLCTEMCREVGIECQEVPGHSKGIGYCQGQSLKNVKSDHLWNAALLGGQWFLLDACWGAGRVDMEHESFVKRFDDFYFLTDPEEFIESHFPDEEKWQLLDTPIPLEEFERRVFKTSAFFTMGLRLIQPHHFHLVTDEGEASVSLGFSRTTTFTYEITQHQDLLHCGASEQKESNNSSSGFLTVSHRSMKLQLLPPASGTYDVKVFARPEAAVTPLVWVCSFTVECPNPRAMEEIPENPYLSWGLQPVAVSLGLTSSSQGSEVVEVEDGVFELLLKTSRPLMVLCELVHPELDAAVARRCLATQIQRDVLTCHILCPFRGFYRLSVFVRDYEKTDVKFQNAANILLHCKGKVVGLDDLFPPNLGSACGPGTRTSEAGLSKFSHTVAVVSMQQGKCNITFHNQRDLELHTVLSREEKKTPAIPLSRHLFCTYTDSKVTVSTSLPGAGVYRLGLYARMAPGGDFNPMCDFVLRNSCDQPGPPFPCVYSAWRKGCVLFEPRVGLLEPDSWVRFRVRVPGAQRVSVVGETRTELKLNKSRVWEADVFSGNSVQQLKLAASSGESSDMAVLMAFDIKQTEREE</sequence>
<feature type="compositionally biased region" description="Basic and acidic residues" evidence="1">
    <location>
        <begin position="270"/>
        <end position="291"/>
    </location>
</feature>